<proteinExistence type="predicted"/>
<evidence type="ECO:0000313" key="1">
    <source>
        <dbReference type="EMBL" id="KAI5312898.1"/>
    </source>
</evidence>
<keyword evidence="2" id="KW-1185">Reference proteome</keyword>
<name>A0AAD4UV75_PRUDU</name>
<reference evidence="1 2" key="1">
    <citation type="journal article" date="2022" name="G3 (Bethesda)">
        <title>Whole-genome sequence and methylome profiling of the almond [Prunus dulcis (Mill.) D.A. Webb] cultivar 'Nonpareil'.</title>
        <authorList>
            <person name="D'Amico-Willman K.M."/>
            <person name="Ouma W.Z."/>
            <person name="Meulia T."/>
            <person name="Sideli G.M."/>
            <person name="Gradziel T.M."/>
            <person name="Fresnedo-Ramirez J."/>
        </authorList>
    </citation>
    <scope>NUCLEOTIDE SEQUENCE [LARGE SCALE GENOMIC DNA]</scope>
    <source>
        <strain evidence="1">Clone GOH B32 T37-40</strain>
    </source>
</reference>
<organism evidence="1 2">
    <name type="scientific">Prunus dulcis</name>
    <name type="common">Almond</name>
    <name type="synonym">Amygdalus dulcis</name>
    <dbReference type="NCBI Taxonomy" id="3755"/>
    <lineage>
        <taxon>Eukaryota</taxon>
        <taxon>Viridiplantae</taxon>
        <taxon>Streptophyta</taxon>
        <taxon>Embryophyta</taxon>
        <taxon>Tracheophyta</taxon>
        <taxon>Spermatophyta</taxon>
        <taxon>Magnoliopsida</taxon>
        <taxon>eudicotyledons</taxon>
        <taxon>Gunneridae</taxon>
        <taxon>Pentapetalae</taxon>
        <taxon>rosids</taxon>
        <taxon>fabids</taxon>
        <taxon>Rosales</taxon>
        <taxon>Rosaceae</taxon>
        <taxon>Amygdaloideae</taxon>
        <taxon>Amygdaleae</taxon>
        <taxon>Prunus</taxon>
    </lineage>
</organism>
<accession>A0AAD4UV75</accession>
<dbReference type="AlphaFoldDB" id="A0AAD4UV75"/>
<comment type="caution">
    <text evidence="1">The sequence shown here is derived from an EMBL/GenBank/DDBJ whole genome shotgun (WGS) entry which is preliminary data.</text>
</comment>
<evidence type="ECO:0000313" key="2">
    <source>
        <dbReference type="Proteomes" id="UP001054821"/>
    </source>
</evidence>
<sequence>MTSTKADTPFSLLKEDTLSSDLHKVSHRNFVQTSHFYLPINRKQYLSKKGNFSFTFTVTLPNLPPLADLSIGEPSAGITPMSKA</sequence>
<dbReference type="Proteomes" id="UP001054821">
    <property type="component" value="Chromosome 8"/>
</dbReference>
<gene>
    <name evidence="1" type="ORF">L3X38_042072</name>
</gene>
<protein>
    <submittedName>
        <fullName evidence="1">Uncharacterized protein</fullName>
    </submittedName>
</protein>
<dbReference type="EMBL" id="JAJFAZ020000008">
    <property type="protein sequence ID" value="KAI5312898.1"/>
    <property type="molecule type" value="Genomic_DNA"/>
</dbReference>